<reference evidence="2 3" key="1">
    <citation type="submission" date="2018-05" db="EMBL/GenBank/DDBJ databases">
        <title>Marinilabilia rubrum sp. nov., isolated from saltern sediment.</title>
        <authorList>
            <person name="Zhang R."/>
        </authorList>
    </citation>
    <scope>NUCLEOTIDE SEQUENCE [LARGE SCALE GENOMIC DNA]</scope>
    <source>
        <strain evidence="2 3">WTE16</strain>
    </source>
</reference>
<keyword evidence="1" id="KW-1133">Transmembrane helix</keyword>
<feature type="transmembrane region" description="Helical" evidence="1">
    <location>
        <begin position="12"/>
        <end position="33"/>
    </location>
</feature>
<proteinExistence type="predicted"/>
<organism evidence="2 3">
    <name type="scientific">Marinilabilia rubra</name>
    <dbReference type="NCBI Taxonomy" id="2162893"/>
    <lineage>
        <taxon>Bacteria</taxon>
        <taxon>Pseudomonadati</taxon>
        <taxon>Bacteroidota</taxon>
        <taxon>Bacteroidia</taxon>
        <taxon>Marinilabiliales</taxon>
        <taxon>Marinilabiliaceae</taxon>
        <taxon>Marinilabilia</taxon>
    </lineage>
</organism>
<keyword evidence="1" id="KW-0472">Membrane</keyword>
<protein>
    <submittedName>
        <fullName evidence="2">Uncharacterized protein</fullName>
    </submittedName>
</protein>
<accession>A0A2U2B335</accession>
<evidence type="ECO:0000256" key="1">
    <source>
        <dbReference type="SAM" id="Phobius"/>
    </source>
</evidence>
<gene>
    <name evidence="2" type="ORF">DDZ16_20595</name>
</gene>
<keyword evidence="1" id="KW-0812">Transmembrane</keyword>
<dbReference type="AlphaFoldDB" id="A0A2U2B335"/>
<comment type="caution">
    <text evidence="2">The sequence shown here is derived from an EMBL/GenBank/DDBJ whole genome shotgun (WGS) entry which is preliminary data.</text>
</comment>
<dbReference type="EMBL" id="QEWP01000055">
    <property type="protein sequence ID" value="PWD97473.1"/>
    <property type="molecule type" value="Genomic_DNA"/>
</dbReference>
<keyword evidence="3" id="KW-1185">Reference proteome</keyword>
<dbReference type="Proteomes" id="UP000244956">
    <property type="component" value="Unassembled WGS sequence"/>
</dbReference>
<evidence type="ECO:0000313" key="3">
    <source>
        <dbReference type="Proteomes" id="UP000244956"/>
    </source>
</evidence>
<dbReference type="OrthoDB" id="9915443at2"/>
<sequence>MKKVYQKIKELFKSPSLLVSIIALIFSALSIYFQFFNEKHTLEYATLKPSFNTETKKITIPLLIKNSGNQTEVLLNSELKLEVKNNDRNFFKRISPYENKESYVILAPGEFKTIYLVGDYKAYLFGTVRPNPDKVIEYSPITVFNDLLLKIQLTYLTKKGAVATEERNIGFITFNKNEKIARIDCLPTELKELNLGYSESEIISYSIVPQNYVGDPLSIDFSDTAAVLENYDILQLVNRILKEQGNEQLPLPNKSQ</sequence>
<name>A0A2U2B335_9BACT</name>
<dbReference type="RefSeq" id="WP_109266364.1">
    <property type="nucleotide sequence ID" value="NZ_QEWP01000055.1"/>
</dbReference>
<evidence type="ECO:0000313" key="2">
    <source>
        <dbReference type="EMBL" id="PWD97473.1"/>
    </source>
</evidence>